<proteinExistence type="predicted"/>
<sequence>MEQPVLMKDIFVLHHNVEFDKMQYKRDDKNAREGRSMAYMAFASGSPEISSVD</sequence>
<organism evidence="1 2">
    <name type="scientific">Chitinophaga pollutisoli</name>
    <dbReference type="NCBI Taxonomy" id="3133966"/>
    <lineage>
        <taxon>Bacteria</taxon>
        <taxon>Pseudomonadati</taxon>
        <taxon>Bacteroidota</taxon>
        <taxon>Chitinophagia</taxon>
        <taxon>Chitinophagales</taxon>
        <taxon>Chitinophagaceae</taxon>
        <taxon>Chitinophaga</taxon>
    </lineage>
</organism>
<evidence type="ECO:0000313" key="2">
    <source>
        <dbReference type="Proteomes" id="UP001485459"/>
    </source>
</evidence>
<reference evidence="2" key="1">
    <citation type="submission" date="2024-03" db="EMBL/GenBank/DDBJ databases">
        <title>Chitinophaga horti sp. nov., isolated from garden soil.</title>
        <authorList>
            <person name="Lee D.S."/>
            <person name="Han D.M."/>
            <person name="Baek J.H."/>
            <person name="Choi D.G."/>
            <person name="Jeon J.H."/>
            <person name="Jeon C.O."/>
        </authorList>
    </citation>
    <scope>NUCLEOTIDE SEQUENCE [LARGE SCALE GENOMIC DNA]</scope>
    <source>
        <strain evidence="2">GPA1</strain>
    </source>
</reference>
<dbReference type="EMBL" id="CP149822">
    <property type="protein sequence ID" value="WZN43633.1"/>
    <property type="molecule type" value="Genomic_DNA"/>
</dbReference>
<name>A0ABZ2YVC5_9BACT</name>
<protein>
    <submittedName>
        <fullName evidence="1">Uncharacterized protein</fullName>
    </submittedName>
</protein>
<evidence type="ECO:0000313" key="1">
    <source>
        <dbReference type="EMBL" id="WZN43633.1"/>
    </source>
</evidence>
<dbReference type="Proteomes" id="UP001485459">
    <property type="component" value="Chromosome"/>
</dbReference>
<keyword evidence="2" id="KW-1185">Reference proteome</keyword>
<dbReference type="RefSeq" id="WP_341838438.1">
    <property type="nucleotide sequence ID" value="NZ_CP149822.1"/>
</dbReference>
<gene>
    <name evidence="1" type="ORF">WJU16_11400</name>
</gene>
<accession>A0ABZ2YVC5</accession>